<feature type="region of interest" description="Disordered" evidence="1">
    <location>
        <begin position="130"/>
        <end position="162"/>
    </location>
</feature>
<dbReference type="EMBL" id="WHPN01000172">
    <property type="protein sequence ID" value="KAF4409774.1"/>
    <property type="molecule type" value="Genomic_DNA"/>
</dbReference>
<feature type="compositionally biased region" description="Gly residues" evidence="1">
    <location>
        <begin position="140"/>
        <end position="158"/>
    </location>
</feature>
<evidence type="ECO:0000313" key="2">
    <source>
        <dbReference type="EMBL" id="KAF4409774.1"/>
    </source>
</evidence>
<organism evidence="2 3">
    <name type="scientific">Streptomyces lycii</name>
    <dbReference type="NCBI Taxonomy" id="2654337"/>
    <lineage>
        <taxon>Bacteria</taxon>
        <taxon>Bacillati</taxon>
        <taxon>Actinomycetota</taxon>
        <taxon>Actinomycetes</taxon>
        <taxon>Kitasatosporales</taxon>
        <taxon>Streptomycetaceae</taxon>
        <taxon>Streptomyces</taxon>
    </lineage>
</organism>
<comment type="caution">
    <text evidence="2">The sequence shown here is derived from an EMBL/GenBank/DDBJ whole genome shotgun (WGS) entry which is preliminary data.</text>
</comment>
<dbReference type="Gene3D" id="1.10.260.40">
    <property type="entry name" value="lambda repressor-like DNA-binding domains"/>
    <property type="match status" value="1"/>
</dbReference>
<reference evidence="2 3" key="1">
    <citation type="submission" date="2019-10" db="EMBL/GenBank/DDBJ databases">
        <title>Streptomyces tenebrisbrunneis sp.nov., an endogenous actinomycete isolated from of Lycium ruthenicum.</title>
        <authorList>
            <person name="Ma L."/>
        </authorList>
    </citation>
    <scope>NUCLEOTIDE SEQUENCE [LARGE SCALE GENOMIC DNA]</scope>
    <source>
        <strain evidence="2 3">TRM 66187</strain>
    </source>
</reference>
<evidence type="ECO:0000256" key="1">
    <source>
        <dbReference type="SAM" id="MobiDB-lite"/>
    </source>
</evidence>
<protein>
    <submittedName>
        <fullName evidence="2">Helix-turn-helix transcriptional regulator</fullName>
    </submittedName>
</protein>
<dbReference type="Proteomes" id="UP000621266">
    <property type="component" value="Unassembled WGS sequence"/>
</dbReference>
<accession>A0ABQ7FQ80</accession>
<dbReference type="CDD" id="cd00093">
    <property type="entry name" value="HTH_XRE"/>
    <property type="match status" value="1"/>
</dbReference>
<keyword evidence="3" id="KW-1185">Reference proteome</keyword>
<evidence type="ECO:0000313" key="3">
    <source>
        <dbReference type="Proteomes" id="UP000621266"/>
    </source>
</evidence>
<name>A0ABQ7FQ80_9ACTN</name>
<gene>
    <name evidence="2" type="ORF">GCU69_07295</name>
</gene>
<proteinExistence type="predicted"/>
<sequence>MLRRVDAPAPFSHPLAYVRRSRGWTHQALVEVLARRVGMSANRQKAWRWEHRGVVPDEETQRALAEELGVPLDRLRSDPWPGWLPAGDSAGLDEEWTAAGCLRALELTTADALADHRGFPVLPAGAAAAMAGRLPPPSPGGGSGPGGAAEHGSAGPGTAGDAADGFAGDLVRSLEQRLPLLRRLDDELGGGGVRAPADAELRTVTALLRQGRHGGGHTRRLLSVAAELGRIAGWAGVDAGYHAAAQRYFTVGLRAAHAAGDRLAAANLLKCMTLQLAECGRPDEALALAGTARRCAAGGPGRVRAMLAVRHARAHALSGDRAACEKLLAEADGLMERAASEPCPGWAAYFDSAEYSAQVAFCHLLTGRHRLCDRRLTEALALQPPSRPRDGTTYRMWRAEAAVRLGEVDRACAELAEALPLVAGCSSARNRARLDSVRRLLRPYRTTRSVRALDERLRALSG</sequence>
<dbReference type="InterPro" id="IPR010982">
    <property type="entry name" value="Lambda_DNA-bd_dom_sf"/>
</dbReference>
<dbReference type="InterPro" id="IPR001387">
    <property type="entry name" value="Cro/C1-type_HTH"/>
</dbReference>
<dbReference type="SUPFAM" id="SSF47413">
    <property type="entry name" value="lambda repressor-like DNA-binding domains"/>
    <property type="match status" value="1"/>
</dbReference>